<dbReference type="InterPro" id="IPR003838">
    <property type="entry name" value="ABC3_permease_C"/>
</dbReference>
<comment type="caution">
    <text evidence="8">The sequence shown here is derived from an EMBL/GenBank/DDBJ whole genome shotgun (WGS) entry which is preliminary data.</text>
</comment>
<evidence type="ECO:0000256" key="5">
    <source>
        <dbReference type="ARBA" id="ARBA00023136"/>
    </source>
</evidence>
<feature type="transmembrane region" description="Helical" evidence="6">
    <location>
        <begin position="310"/>
        <end position="332"/>
    </location>
</feature>
<feature type="transmembrane region" description="Helical" evidence="6">
    <location>
        <begin position="736"/>
        <end position="762"/>
    </location>
</feature>
<dbReference type="EMBL" id="MKQP01000020">
    <property type="protein sequence ID" value="OMD31716.1"/>
    <property type="molecule type" value="Genomic_DNA"/>
</dbReference>
<protein>
    <submittedName>
        <fullName evidence="8">ABC transporter permease</fullName>
    </submittedName>
</protein>
<dbReference type="AlphaFoldDB" id="A0A1R0XA81"/>
<dbReference type="GO" id="GO:0005886">
    <property type="term" value="C:plasma membrane"/>
    <property type="evidence" value="ECO:0007669"/>
    <property type="project" value="UniProtKB-SubCell"/>
</dbReference>
<comment type="subcellular location">
    <subcellularLocation>
        <location evidence="1">Cell membrane</location>
        <topology evidence="1">Multi-pass membrane protein</topology>
    </subcellularLocation>
</comment>
<keyword evidence="4 6" id="KW-1133">Transmembrane helix</keyword>
<feature type="transmembrane region" description="Helical" evidence="6">
    <location>
        <begin position="347"/>
        <end position="368"/>
    </location>
</feature>
<evidence type="ECO:0000313" key="9">
    <source>
        <dbReference type="Proteomes" id="UP000187465"/>
    </source>
</evidence>
<evidence type="ECO:0000259" key="7">
    <source>
        <dbReference type="Pfam" id="PF02687"/>
    </source>
</evidence>
<feature type="domain" description="ABC3 transporter permease C-terminal" evidence="7">
    <location>
        <begin position="261"/>
        <end position="372"/>
    </location>
</feature>
<dbReference type="InterPro" id="IPR038766">
    <property type="entry name" value="Membrane_comp_ABC_pdt"/>
</dbReference>
<evidence type="ECO:0000256" key="4">
    <source>
        <dbReference type="ARBA" id="ARBA00022989"/>
    </source>
</evidence>
<dbReference type="PANTHER" id="PTHR30287">
    <property type="entry name" value="MEMBRANE COMPONENT OF PREDICTED ABC SUPERFAMILY METABOLITE UPTAKE TRANSPORTER"/>
    <property type="match status" value="1"/>
</dbReference>
<dbReference type="Pfam" id="PF02687">
    <property type="entry name" value="FtsX"/>
    <property type="match status" value="2"/>
</dbReference>
<dbReference type="PANTHER" id="PTHR30287:SF2">
    <property type="entry name" value="BLL1001 PROTEIN"/>
    <property type="match status" value="1"/>
</dbReference>
<name>A0A1R0XA81_9BACL</name>
<evidence type="ECO:0000256" key="3">
    <source>
        <dbReference type="ARBA" id="ARBA00022692"/>
    </source>
</evidence>
<organism evidence="8 9">
    <name type="scientific">Paenibacillus odorifer</name>
    <dbReference type="NCBI Taxonomy" id="189426"/>
    <lineage>
        <taxon>Bacteria</taxon>
        <taxon>Bacillati</taxon>
        <taxon>Bacillota</taxon>
        <taxon>Bacilli</taxon>
        <taxon>Bacillales</taxon>
        <taxon>Paenibacillaceae</taxon>
        <taxon>Paenibacillus</taxon>
    </lineage>
</organism>
<evidence type="ECO:0000256" key="2">
    <source>
        <dbReference type="ARBA" id="ARBA00022475"/>
    </source>
</evidence>
<feature type="transmembrane region" description="Helical" evidence="6">
    <location>
        <begin position="648"/>
        <end position="669"/>
    </location>
</feature>
<evidence type="ECO:0000256" key="6">
    <source>
        <dbReference type="SAM" id="Phobius"/>
    </source>
</evidence>
<keyword evidence="2" id="KW-1003">Cell membrane</keyword>
<keyword evidence="5 6" id="KW-0472">Membrane</keyword>
<feature type="transmembrane region" description="Helical" evidence="6">
    <location>
        <begin position="422"/>
        <end position="443"/>
    </location>
</feature>
<accession>A0A1R0XA81</accession>
<proteinExistence type="predicted"/>
<evidence type="ECO:0000256" key="1">
    <source>
        <dbReference type="ARBA" id="ARBA00004651"/>
    </source>
</evidence>
<feature type="transmembrane region" description="Helical" evidence="6">
    <location>
        <begin position="253"/>
        <end position="274"/>
    </location>
</feature>
<dbReference type="Proteomes" id="UP000187465">
    <property type="component" value="Unassembled WGS sequence"/>
</dbReference>
<keyword evidence="3 6" id="KW-0812">Transmembrane</keyword>
<feature type="transmembrane region" description="Helical" evidence="6">
    <location>
        <begin position="697"/>
        <end position="716"/>
    </location>
</feature>
<evidence type="ECO:0000313" key="8">
    <source>
        <dbReference type="EMBL" id="OMD31716.1"/>
    </source>
</evidence>
<dbReference type="RefSeq" id="WP_036688969.1">
    <property type="nucleotide sequence ID" value="NZ_MKQP01000020.1"/>
</dbReference>
<sequence>MLLRIVKRDLQRNKIITFGLFVFIMLSALLVASASQVIIELSGSLNQLLIKSKAPHFVQMHAGQIDSSAIESFTTTNPLVKDQQTVEMLNLDGSNVYLGSNQGSEANSVMDIGFVEQNPSFDLLLNLENKVIEVSAGEIAVPIYYMKQKNLKIGDVVSILGEQFDKKFVITDFVRDVQMNPAMVSSKRFVVNTADFIALRQKLGEPEYLIEFQLTDLSKLNDFRNEYQSSNLPNKGPSIDYPLFKTLNALTDGIIAVVIILVSVLLMLIAILCLRFTMIATLEEDYREIGVMKAIGITQQDIRSIYLAKYIVMAAVASVCGYLLSLGVVRLFTANITLYLGVAPASILQYFVPVLAVGLIFGVVVFFCRMILRRFNRITVVEALRSGTRGEARINTSRFSLSKRKFVNVNAFLGVKDVYGRFTMYGLLFFVFVISLFIVLVPVNILNTLQSPRFVSYMGVGQSDIRIDLQQSNQIEKRFNEMITKLENDPDISKLSPLITSRFKVLGSDGVWESLNVETGDFTIFPLSYVHGGTPSSASEIALSDLNAKELNKKVGDTVLLEVAGVAKKLTVSGIYQDITNGGRTAKAQLPYDPKTVLWYVVALDVNPGISVQAKMDQYTNLFYPAKITHLQSYLAQTLGNTIRQLKLVTGLSIVIAFSISVLITSLFLKMLLAKDSSQTAILRSVGFTLGDIRRQYLVRMLIISGLGVILGTFAANTLGQKIAQMLGSFMGASKIQFVINPAVAYLILPLLFMLIVALTTVTSTISMRKSSIAKLIVE</sequence>
<gene>
    <name evidence="8" type="ORF">BJP51_18000</name>
</gene>
<feature type="domain" description="ABC3 transporter permease C-terminal" evidence="7">
    <location>
        <begin position="653"/>
        <end position="772"/>
    </location>
</feature>
<reference evidence="8 9" key="1">
    <citation type="submission" date="2016-10" db="EMBL/GenBank/DDBJ databases">
        <title>Paenibacillus species isolates.</title>
        <authorList>
            <person name="Beno S.M."/>
        </authorList>
    </citation>
    <scope>NUCLEOTIDE SEQUENCE [LARGE SCALE GENOMIC DNA]</scope>
    <source>
        <strain evidence="8 9">FSL H7-0604</strain>
    </source>
</reference>